<accession>A0A839XSY9</accession>
<evidence type="ECO:0000256" key="6">
    <source>
        <dbReference type="SAM" id="Phobius"/>
    </source>
</evidence>
<feature type="transmembrane region" description="Helical" evidence="6">
    <location>
        <begin position="250"/>
        <end position="269"/>
    </location>
</feature>
<feature type="transmembrane region" description="Helical" evidence="6">
    <location>
        <begin position="66"/>
        <end position="85"/>
    </location>
</feature>
<feature type="transmembrane region" description="Helical" evidence="6">
    <location>
        <begin position="135"/>
        <end position="160"/>
    </location>
</feature>
<dbReference type="InterPro" id="IPR027417">
    <property type="entry name" value="P-loop_NTPase"/>
</dbReference>
<evidence type="ECO:0000256" key="1">
    <source>
        <dbReference type="ARBA" id="ARBA00004651"/>
    </source>
</evidence>
<dbReference type="PANTHER" id="PTHR24221:SF654">
    <property type="entry name" value="ATP-BINDING CASSETTE SUB-FAMILY B MEMBER 6"/>
    <property type="match status" value="1"/>
</dbReference>
<comment type="subcellular location">
    <subcellularLocation>
        <location evidence="1">Cell membrane</location>
        <topology evidence="1">Multi-pass membrane protein</topology>
    </subcellularLocation>
</comment>
<evidence type="ECO:0000313" key="9">
    <source>
        <dbReference type="Proteomes" id="UP000564573"/>
    </source>
</evidence>
<feature type="transmembrane region" description="Helical" evidence="6">
    <location>
        <begin position="166"/>
        <end position="187"/>
    </location>
</feature>
<feature type="region of interest" description="Disordered" evidence="5">
    <location>
        <begin position="319"/>
        <end position="339"/>
    </location>
</feature>
<feature type="transmembrane region" description="Helical" evidence="6">
    <location>
        <begin position="33"/>
        <end position="54"/>
    </location>
</feature>
<dbReference type="SUPFAM" id="SSF90123">
    <property type="entry name" value="ABC transporter transmembrane region"/>
    <property type="match status" value="1"/>
</dbReference>
<dbReference type="PANTHER" id="PTHR24221">
    <property type="entry name" value="ATP-BINDING CASSETTE SUB-FAMILY B"/>
    <property type="match status" value="1"/>
</dbReference>
<dbReference type="EMBL" id="JACIBS010000016">
    <property type="protein sequence ID" value="MBB3666320.1"/>
    <property type="molecule type" value="Genomic_DNA"/>
</dbReference>
<dbReference type="PROSITE" id="PS50929">
    <property type="entry name" value="ABC_TM1F"/>
    <property type="match status" value="1"/>
</dbReference>
<proteinExistence type="predicted"/>
<dbReference type="Gene3D" id="3.40.50.300">
    <property type="entry name" value="P-loop containing nucleotide triphosphate hydrolases"/>
    <property type="match status" value="1"/>
</dbReference>
<comment type="caution">
    <text evidence="8">The sequence shown here is derived from an EMBL/GenBank/DDBJ whole genome shotgun (WGS) entry which is preliminary data.</text>
</comment>
<evidence type="ECO:0000256" key="3">
    <source>
        <dbReference type="ARBA" id="ARBA00022989"/>
    </source>
</evidence>
<keyword evidence="9" id="KW-1185">Reference proteome</keyword>
<evidence type="ECO:0000256" key="5">
    <source>
        <dbReference type="SAM" id="MobiDB-lite"/>
    </source>
</evidence>
<dbReference type="SUPFAM" id="SSF52540">
    <property type="entry name" value="P-loop containing nucleoside triphosphate hydrolases"/>
    <property type="match status" value="1"/>
</dbReference>
<sequence>MTASDVPPDAAARAAPAAASLPPLLTGRRRTMVALLVCAGLGQAALAGVTALSMPRLLQATPADRWFWVGVLLLAALCMSGVRVAEWILAEKLGQDYVHQLRRGLLAAALAEGRGPSLGTTIARATNDLAAVRNWIAWGIAPLAGAVPLVAGVLVVLALVHPVLAGAVAVPIVLLVVVFGLLARTAYLRARSVRAARGRLAAQVSDTVAAGTVIRAAGGVRRELGRIAQRSADVRATAVRRAHVAGYLRGAAVGAAAIATLGVVVAGAWTGLEHAVVATTITIVGVLTTPIHDLGRIVEYRQSFLAARRILAPALVTSTPDGRQARTQAPRQGDPGPSGVHVHDLWLDGNRVPGLVAAPGARVVLRSENPEWVDAVIGLLAGTTTAGGRARGWVRVSGQDLGSLAPEERRRYVGFAARGAALERGTIARAVRYRHPASTEPVDRELAAVGLAERVRNLPKGERTTLRRGGEPLSPAERARLQLARACYRRPPLLVLDRIEEQLGAGGADLLRGVLADYPGVVVLATDAAEDIAGEPEVWDLTAAAGERARATSAGFGRDRHRTEGVR</sequence>
<dbReference type="Gene3D" id="1.20.1560.10">
    <property type="entry name" value="ABC transporter type 1, transmembrane domain"/>
    <property type="match status" value="1"/>
</dbReference>
<organism evidence="8 9">
    <name type="scientific">Prauserella sediminis</name>
    <dbReference type="NCBI Taxonomy" id="577680"/>
    <lineage>
        <taxon>Bacteria</taxon>
        <taxon>Bacillati</taxon>
        <taxon>Actinomycetota</taxon>
        <taxon>Actinomycetes</taxon>
        <taxon>Pseudonocardiales</taxon>
        <taxon>Pseudonocardiaceae</taxon>
        <taxon>Prauserella</taxon>
        <taxon>Prauserella salsuginis group</taxon>
    </lineage>
</organism>
<feature type="compositionally biased region" description="Polar residues" evidence="5">
    <location>
        <begin position="319"/>
        <end position="330"/>
    </location>
</feature>
<name>A0A839XSY9_9PSEU</name>
<keyword evidence="4 6" id="KW-0472">Membrane</keyword>
<dbReference type="InterPro" id="IPR011527">
    <property type="entry name" value="ABC1_TM_dom"/>
</dbReference>
<dbReference type="GO" id="GO:0034040">
    <property type="term" value="F:ATPase-coupled lipid transmembrane transporter activity"/>
    <property type="evidence" value="ECO:0007669"/>
    <property type="project" value="TreeGrafter"/>
</dbReference>
<evidence type="ECO:0000259" key="7">
    <source>
        <dbReference type="PROSITE" id="PS50929"/>
    </source>
</evidence>
<dbReference type="InterPro" id="IPR036640">
    <property type="entry name" value="ABC1_TM_sf"/>
</dbReference>
<reference evidence="8 9" key="1">
    <citation type="submission" date="2020-08" db="EMBL/GenBank/DDBJ databases">
        <title>Sequencing the genomes of 1000 actinobacteria strains.</title>
        <authorList>
            <person name="Klenk H.-P."/>
        </authorList>
    </citation>
    <scope>NUCLEOTIDE SEQUENCE [LARGE SCALE GENOMIC DNA]</scope>
    <source>
        <strain evidence="8 9">DSM 45267</strain>
    </source>
</reference>
<keyword evidence="3 6" id="KW-1133">Transmembrane helix</keyword>
<dbReference type="GO" id="GO:0005524">
    <property type="term" value="F:ATP binding"/>
    <property type="evidence" value="ECO:0007669"/>
    <property type="project" value="InterPro"/>
</dbReference>
<dbReference type="RefSeq" id="WP_183787490.1">
    <property type="nucleotide sequence ID" value="NZ_JACIBS010000016.1"/>
</dbReference>
<evidence type="ECO:0000256" key="2">
    <source>
        <dbReference type="ARBA" id="ARBA00022692"/>
    </source>
</evidence>
<dbReference type="InterPro" id="IPR039421">
    <property type="entry name" value="Type_1_exporter"/>
</dbReference>
<keyword evidence="2 6" id="KW-0812">Transmembrane</keyword>
<gene>
    <name evidence="8" type="ORF">FB384_005281</name>
</gene>
<dbReference type="Proteomes" id="UP000564573">
    <property type="component" value="Unassembled WGS sequence"/>
</dbReference>
<evidence type="ECO:0000313" key="8">
    <source>
        <dbReference type="EMBL" id="MBB3666320.1"/>
    </source>
</evidence>
<dbReference type="Pfam" id="PF00664">
    <property type="entry name" value="ABC_membrane"/>
    <property type="match status" value="1"/>
</dbReference>
<dbReference type="GO" id="GO:0005886">
    <property type="term" value="C:plasma membrane"/>
    <property type="evidence" value="ECO:0007669"/>
    <property type="project" value="UniProtKB-SubCell"/>
</dbReference>
<protein>
    <submittedName>
        <fullName evidence="8">ABC-type multidrug transport system fused ATPase/permease subunit</fullName>
    </submittedName>
</protein>
<feature type="domain" description="ABC transmembrane type-1" evidence="7">
    <location>
        <begin position="32"/>
        <end position="303"/>
    </location>
</feature>
<dbReference type="GO" id="GO:0140359">
    <property type="term" value="F:ABC-type transporter activity"/>
    <property type="evidence" value="ECO:0007669"/>
    <property type="project" value="InterPro"/>
</dbReference>
<dbReference type="AlphaFoldDB" id="A0A839XSY9"/>
<evidence type="ECO:0000256" key="4">
    <source>
        <dbReference type="ARBA" id="ARBA00023136"/>
    </source>
</evidence>